<dbReference type="SUPFAM" id="SSF101327">
    <property type="entry name" value="YgfB-like"/>
    <property type="match status" value="1"/>
</dbReference>
<dbReference type="KEGG" id="mpad:KEF85_02285"/>
<sequence length="177" mass="19714">MGYQSISEILISLDADFEAAEAHGVAVGMLSIAIQADADNWLQLILSDYADIPAQYTEPLLDLFEKTRKVLANGLDEFGFDLLLPDDDEPLAEQSEALRAWCLGFLFGVGYLRSQVAWPGEVAEIMQDIVEITKLDTNIENGDDEDANALMELREYLRTAVLTVKDYFPETLPVQSH</sequence>
<dbReference type="GO" id="GO:0005829">
    <property type="term" value="C:cytosol"/>
    <property type="evidence" value="ECO:0007669"/>
    <property type="project" value="TreeGrafter"/>
</dbReference>
<evidence type="ECO:0000313" key="3">
    <source>
        <dbReference type="Proteomes" id="UP000676649"/>
    </source>
</evidence>
<dbReference type="EMBL" id="CP073754">
    <property type="protein sequence ID" value="QWF72460.1"/>
    <property type="molecule type" value="Genomic_DNA"/>
</dbReference>
<evidence type="ECO:0000313" key="2">
    <source>
        <dbReference type="EMBL" id="QWF72460.1"/>
    </source>
</evidence>
<keyword evidence="3" id="KW-1185">Reference proteome</keyword>
<dbReference type="AlphaFoldDB" id="A0A975MRA1"/>
<dbReference type="NCBIfam" id="TIGR02292">
    <property type="entry name" value="ygfB_yecA"/>
    <property type="match status" value="1"/>
</dbReference>
<dbReference type="InterPro" id="IPR036255">
    <property type="entry name" value="YgfB-like_sf"/>
</dbReference>
<protein>
    <submittedName>
        <fullName evidence="2">UPF0149 family protein</fullName>
    </submittedName>
</protein>
<dbReference type="Pfam" id="PF03695">
    <property type="entry name" value="UPF0149"/>
    <property type="match status" value="1"/>
</dbReference>
<comment type="similarity">
    <text evidence="1">Belongs to the UPF0149 family.</text>
</comment>
<dbReference type="Proteomes" id="UP000676649">
    <property type="component" value="Chromosome"/>
</dbReference>
<accession>A0A975MRA1</accession>
<dbReference type="InterPro" id="IPR011978">
    <property type="entry name" value="YgfB-like"/>
</dbReference>
<dbReference type="PANTHER" id="PTHR37528:SF1">
    <property type="entry name" value="UPF0149 PROTEIN YGFB"/>
    <property type="match status" value="1"/>
</dbReference>
<dbReference type="PANTHER" id="PTHR37528">
    <property type="entry name" value="UPF0149 PROTEIN YGFB"/>
    <property type="match status" value="1"/>
</dbReference>
<reference evidence="2" key="1">
    <citation type="submission" date="2021-04" db="EMBL/GenBank/DDBJ databases">
        <title>Draft genome sequence data of methanotrophic Methylovulum sp. strain S1L and Methylomonas sp. strain S2AM isolated from boreal lake water columns.</title>
        <authorList>
            <person name="Rissanen A.J."/>
            <person name="Mangayil R."/>
            <person name="Svenning M.M."/>
            <person name="Khanongnuch R."/>
        </authorList>
    </citation>
    <scope>NUCLEOTIDE SEQUENCE</scope>
    <source>
        <strain evidence="2">S2AM</strain>
    </source>
</reference>
<dbReference type="Gene3D" id="1.20.120.740">
    <property type="entry name" value="YgfB uncharacterised protein family UPF0149, PF03695"/>
    <property type="match status" value="1"/>
</dbReference>
<evidence type="ECO:0000256" key="1">
    <source>
        <dbReference type="ARBA" id="ARBA00038308"/>
    </source>
</evidence>
<proteinExistence type="inferred from homology"/>
<gene>
    <name evidence="2" type="ORF">KEF85_02285</name>
</gene>
<organism evidence="2 3">
    <name type="scientific">Methylomonas paludis</name>
    <dbReference type="NCBI Taxonomy" id="1173101"/>
    <lineage>
        <taxon>Bacteria</taxon>
        <taxon>Pseudomonadati</taxon>
        <taxon>Pseudomonadota</taxon>
        <taxon>Gammaproteobacteria</taxon>
        <taxon>Methylococcales</taxon>
        <taxon>Methylococcaceae</taxon>
        <taxon>Methylomonas</taxon>
    </lineage>
</organism>
<name>A0A975MRA1_9GAMM</name>